<gene>
    <name evidence="1" type="ORF">ZHAS_00012308</name>
</gene>
<dbReference type="EMBL" id="KE525275">
    <property type="protein sequence ID" value="KFB44367.1"/>
    <property type="molecule type" value="Genomic_DNA"/>
</dbReference>
<evidence type="ECO:0000313" key="1">
    <source>
        <dbReference type="EMBL" id="KFB44367.1"/>
    </source>
</evidence>
<accession>A0A084W2C3</accession>
<dbReference type="AlphaFoldDB" id="A0A084W2C3"/>
<reference evidence="1 3" key="1">
    <citation type="journal article" date="2014" name="BMC Genomics">
        <title>Genome sequence of Anopheles sinensis provides insight into genetics basis of mosquito competence for malaria parasites.</title>
        <authorList>
            <person name="Zhou D."/>
            <person name="Zhang D."/>
            <person name="Ding G."/>
            <person name="Shi L."/>
            <person name="Hou Q."/>
            <person name="Ye Y."/>
            <person name="Xu Y."/>
            <person name="Zhou H."/>
            <person name="Xiong C."/>
            <person name="Li S."/>
            <person name="Yu J."/>
            <person name="Hong S."/>
            <person name="Yu X."/>
            <person name="Zou P."/>
            <person name="Chen C."/>
            <person name="Chang X."/>
            <person name="Wang W."/>
            <person name="Lv Y."/>
            <person name="Sun Y."/>
            <person name="Ma L."/>
            <person name="Shen B."/>
            <person name="Zhu C."/>
        </authorList>
    </citation>
    <scope>NUCLEOTIDE SEQUENCE [LARGE SCALE GENOMIC DNA]</scope>
</reference>
<dbReference type="EMBL" id="ATLV01019597">
    <property type="status" value="NOT_ANNOTATED_CDS"/>
    <property type="molecule type" value="Genomic_DNA"/>
</dbReference>
<evidence type="ECO:0000313" key="3">
    <source>
        <dbReference type="Proteomes" id="UP000030765"/>
    </source>
</evidence>
<proteinExistence type="predicted"/>
<dbReference type="Proteomes" id="UP000030765">
    <property type="component" value="Unassembled WGS sequence"/>
</dbReference>
<sequence length="74" mass="7864">MARLKDAIVLNCKGLPCGGYGGFAKSCGTSLEVRLEMSLRSDSQTLQQRNSAFHGHFTAPESVAKGMGMASKKT</sequence>
<dbReference type="VEuPathDB" id="VectorBase:ASIC012308"/>
<name>A0A084W2C3_ANOSI</name>
<protein>
    <submittedName>
        <fullName evidence="1 2">Uncharacterized protein</fullName>
    </submittedName>
</protein>
<reference evidence="2" key="2">
    <citation type="submission" date="2020-05" db="UniProtKB">
        <authorList>
            <consortium name="EnsemblMetazoa"/>
        </authorList>
    </citation>
    <scope>IDENTIFICATION</scope>
</reference>
<dbReference type="EnsemblMetazoa" id="ASIC012308-RA">
    <property type="protein sequence ID" value="ASIC012308-PA"/>
    <property type="gene ID" value="ASIC012308"/>
</dbReference>
<organism evidence="1">
    <name type="scientific">Anopheles sinensis</name>
    <name type="common">Mosquito</name>
    <dbReference type="NCBI Taxonomy" id="74873"/>
    <lineage>
        <taxon>Eukaryota</taxon>
        <taxon>Metazoa</taxon>
        <taxon>Ecdysozoa</taxon>
        <taxon>Arthropoda</taxon>
        <taxon>Hexapoda</taxon>
        <taxon>Insecta</taxon>
        <taxon>Pterygota</taxon>
        <taxon>Neoptera</taxon>
        <taxon>Endopterygota</taxon>
        <taxon>Diptera</taxon>
        <taxon>Nematocera</taxon>
        <taxon>Culicoidea</taxon>
        <taxon>Culicidae</taxon>
        <taxon>Anophelinae</taxon>
        <taxon>Anopheles</taxon>
    </lineage>
</organism>
<keyword evidence="3" id="KW-1185">Reference proteome</keyword>
<evidence type="ECO:0000313" key="2">
    <source>
        <dbReference type="EnsemblMetazoa" id="ASIC012308-PA"/>
    </source>
</evidence>